<keyword evidence="4 5" id="KW-0472">Membrane</keyword>
<evidence type="ECO:0000256" key="2">
    <source>
        <dbReference type="ARBA" id="ARBA00022692"/>
    </source>
</evidence>
<keyword evidence="2 5" id="KW-0812">Transmembrane</keyword>
<comment type="caution">
    <text evidence="6">The sequence shown here is derived from an EMBL/GenBank/DDBJ whole genome shotgun (WGS) entry which is preliminary data.</text>
</comment>
<feature type="transmembrane region" description="Helical" evidence="5">
    <location>
        <begin position="131"/>
        <end position="159"/>
    </location>
</feature>
<feature type="transmembrane region" description="Helical" evidence="5">
    <location>
        <begin position="21"/>
        <end position="40"/>
    </location>
</feature>
<evidence type="ECO:0000256" key="4">
    <source>
        <dbReference type="ARBA" id="ARBA00023136"/>
    </source>
</evidence>
<proteinExistence type="predicted"/>
<name>A0AAE2ZNX4_9HYPH</name>
<evidence type="ECO:0000313" key="6">
    <source>
        <dbReference type="EMBL" id="MBW8638205.1"/>
    </source>
</evidence>
<evidence type="ECO:0000313" key="7">
    <source>
        <dbReference type="Proteomes" id="UP001196509"/>
    </source>
</evidence>
<organism evidence="6 7">
    <name type="scientific">Flavimaribacter sediminis</name>
    <dbReference type="NCBI Taxonomy" id="2865987"/>
    <lineage>
        <taxon>Bacteria</taxon>
        <taxon>Pseudomonadati</taxon>
        <taxon>Pseudomonadota</taxon>
        <taxon>Alphaproteobacteria</taxon>
        <taxon>Hyphomicrobiales</taxon>
        <taxon>Rhizobiaceae</taxon>
        <taxon>Flavimaribacter</taxon>
    </lineage>
</organism>
<comment type="subcellular location">
    <subcellularLocation>
        <location evidence="1">Membrane</location>
        <topology evidence="1">Multi-pass membrane protein</topology>
    </subcellularLocation>
</comment>
<feature type="transmembrane region" description="Helical" evidence="5">
    <location>
        <begin position="65"/>
        <end position="98"/>
    </location>
</feature>
<keyword evidence="7" id="KW-1185">Reference proteome</keyword>
<feature type="transmembrane region" description="Helical" evidence="5">
    <location>
        <begin position="193"/>
        <end position="222"/>
    </location>
</feature>
<dbReference type="EMBL" id="JAICBX010000002">
    <property type="protein sequence ID" value="MBW8638205.1"/>
    <property type="molecule type" value="Genomic_DNA"/>
</dbReference>
<dbReference type="Pfam" id="PF07264">
    <property type="entry name" value="EI24"/>
    <property type="match status" value="1"/>
</dbReference>
<accession>A0AAE2ZNX4</accession>
<gene>
    <name evidence="6" type="ORF">K1W69_13500</name>
</gene>
<keyword evidence="3 5" id="KW-1133">Transmembrane helix</keyword>
<dbReference type="Proteomes" id="UP001196509">
    <property type="component" value="Unassembled WGS sequence"/>
</dbReference>
<evidence type="ECO:0000256" key="1">
    <source>
        <dbReference type="ARBA" id="ARBA00004141"/>
    </source>
</evidence>
<dbReference type="AlphaFoldDB" id="A0AAE2ZNX4"/>
<reference evidence="6" key="1">
    <citation type="submission" date="2021-08" db="EMBL/GenBank/DDBJ databases">
        <title>Hoeflea bacterium WL0058 sp. nov., isolated from the sediment.</title>
        <authorList>
            <person name="Wang L."/>
            <person name="Zhang D."/>
        </authorList>
    </citation>
    <scope>NUCLEOTIDE SEQUENCE</scope>
    <source>
        <strain evidence="6">WL0058</strain>
    </source>
</reference>
<sequence length="237" mass="25814">MILEAVRLAGRNMLAPETRAAFWRILGLTLLLLVGGWVLIREIFVAYVAPWIQTFLPTMPDWVVWIGSLAGIIASLGLAAAFVLLIAPVTAIIAGLFLDGVAEVIESRDYPADAPGQALPVGRAAIYTVKFLGVVIAGNLLALFLLLVPGVNLIAFFLVNGYLFGREFFEFAALRFRSEEEVRRMRSKHGTTIFLGGLVIAVVLAIPIVNLLTPIFGASMMVHLHKMISRKDPEFAA</sequence>
<evidence type="ECO:0000256" key="3">
    <source>
        <dbReference type="ARBA" id="ARBA00022989"/>
    </source>
</evidence>
<dbReference type="InterPro" id="IPR059112">
    <property type="entry name" value="CysZ/EI24"/>
</dbReference>
<dbReference type="RefSeq" id="WP_220228853.1">
    <property type="nucleotide sequence ID" value="NZ_JAICBX010000002.1"/>
</dbReference>
<protein>
    <submittedName>
        <fullName evidence="6">Sulfate transporter family protein</fullName>
    </submittedName>
</protein>
<evidence type="ECO:0000256" key="5">
    <source>
        <dbReference type="SAM" id="Phobius"/>
    </source>
</evidence>
<dbReference type="NCBIfam" id="NF009407">
    <property type="entry name" value="PRK12768.1"/>
    <property type="match status" value="1"/>
</dbReference>